<accession>A0A396SQV7</accession>
<organism evidence="3 4">
    <name type="scientific">Lactobacillus bombicola</name>
    <dbReference type="NCBI Taxonomy" id="1505723"/>
    <lineage>
        <taxon>Bacteria</taxon>
        <taxon>Bacillati</taxon>
        <taxon>Bacillota</taxon>
        <taxon>Bacilli</taxon>
        <taxon>Lactobacillales</taxon>
        <taxon>Lactobacillaceae</taxon>
        <taxon>Lactobacillus</taxon>
    </lineage>
</organism>
<proteinExistence type="predicted"/>
<reference evidence="4 5" key="1">
    <citation type="submission" date="2018-07" db="EMBL/GenBank/DDBJ databases">
        <title>Genome sequences of six Lactobacillus spp. isolated from bumble bee guts.</title>
        <authorList>
            <person name="Motta E.V.S."/>
            <person name="Moran N.A."/>
        </authorList>
    </citation>
    <scope>NUCLEOTIDE SEQUENCE [LARGE SCALE GENOMIC DNA]</scope>
    <source>
        <strain evidence="2 5">BI-4G</strain>
        <strain evidence="3 4">OCC3</strain>
    </source>
</reference>
<gene>
    <name evidence="2" type="ORF">DS834_04555</name>
    <name evidence="3" type="ORF">DS835_05780</name>
</gene>
<feature type="chain" id="PRO_5043166617" evidence="1">
    <location>
        <begin position="28"/>
        <end position="208"/>
    </location>
</feature>
<dbReference type="Proteomes" id="UP000283380">
    <property type="component" value="Unassembled WGS sequence"/>
</dbReference>
<keyword evidence="1" id="KW-0732">Signal</keyword>
<dbReference type="Proteomes" id="UP000265862">
    <property type="component" value="Unassembled WGS sequence"/>
</dbReference>
<feature type="signal peptide" evidence="1">
    <location>
        <begin position="1"/>
        <end position="27"/>
    </location>
</feature>
<protein>
    <submittedName>
        <fullName evidence="3">Uncharacterized protein</fullName>
    </submittedName>
</protein>
<evidence type="ECO:0000256" key="1">
    <source>
        <dbReference type="SAM" id="SignalP"/>
    </source>
</evidence>
<comment type="caution">
    <text evidence="3">The sequence shown here is derived from an EMBL/GenBank/DDBJ whole genome shotgun (WGS) entry which is preliminary data.</text>
</comment>
<evidence type="ECO:0000313" key="4">
    <source>
        <dbReference type="Proteomes" id="UP000265862"/>
    </source>
</evidence>
<name>A0A396SQV7_9LACO</name>
<dbReference type="AlphaFoldDB" id="A0A396SQV7"/>
<evidence type="ECO:0000313" key="2">
    <source>
        <dbReference type="EMBL" id="RHW51401.1"/>
    </source>
</evidence>
<evidence type="ECO:0000313" key="5">
    <source>
        <dbReference type="Proteomes" id="UP000283380"/>
    </source>
</evidence>
<evidence type="ECO:0000313" key="3">
    <source>
        <dbReference type="EMBL" id="RHW54016.1"/>
    </source>
</evidence>
<keyword evidence="5" id="KW-1185">Reference proteome</keyword>
<dbReference type="EMBL" id="QOCV01000008">
    <property type="protein sequence ID" value="RHW54016.1"/>
    <property type="molecule type" value="Genomic_DNA"/>
</dbReference>
<dbReference type="EMBL" id="QOCU01000005">
    <property type="protein sequence ID" value="RHW51401.1"/>
    <property type="molecule type" value="Genomic_DNA"/>
</dbReference>
<sequence>MKKSSKLMVISTAVSLFTLATGTIATALVNASTKNNQENIMQIDQIATKQLSRAGYVFRLSSNSLMNPMYRQAEQVEKYSKAYVEQLVVNKILFKVTEVNSLNKHIMVHIIDQSGKYQGWVSLLTGIYNVKALKRNLKPLVKAEFEVMRIKDSQGKKAALKELIKVEQEIKRLPKRNKEIGENSLLELQRWLNHGNYQFIPSLMIGQY</sequence>
<dbReference type="RefSeq" id="WP_118898082.1">
    <property type="nucleotide sequence ID" value="NZ_QOCU01000005.1"/>
</dbReference>